<evidence type="ECO:0008006" key="4">
    <source>
        <dbReference type="Google" id="ProtNLM"/>
    </source>
</evidence>
<keyword evidence="3" id="KW-1185">Reference proteome</keyword>
<name>A0A2N5WYX3_9GAMM</name>
<protein>
    <recommendedName>
        <fullName evidence="4">DUF3604 domain-containing protein</fullName>
    </recommendedName>
</protein>
<dbReference type="InterPro" id="IPR022028">
    <property type="entry name" value="DUF3604"/>
</dbReference>
<organism evidence="2 3">
    <name type="scientific">Pseudohalioglobus lutimaris</name>
    <dbReference type="NCBI Taxonomy" id="1737061"/>
    <lineage>
        <taxon>Bacteria</taxon>
        <taxon>Pseudomonadati</taxon>
        <taxon>Pseudomonadota</taxon>
        <taxon>Gammaproteobacteria</taxon>
        <taxon>Cellvibrionales</taxon>
        <taxon>Halieaceae</taxon>
        <taxon>Pseudohalioglobus</taxon>
    </lineage>
</organism>
<reference evidence="2 3" key="1">
    <citation type="submission" date="2018-01" db="EMBL/GenBank/DDBJ databases">
        <title>The draft genome sequence of Halioglobus lutimaris HF004.</title>
        <authorList>
            <person name="Du Z.-J."/>
            <person name="Shi M.-J."/>
        </authorList>
    </citation>
    <scope>NUCLEOTIDE SEQUENCE [LARGE SCALE GENOMIC DNA]</scope>
    <source>
        <strain evidence="2 3">HF004</strain>
    </source>
</reference>
<keyword evidence="1" id="KW-0732">Signal</keyword>
<feature type="signal peptide" evidence="1">
    <location>
        <begin position="1"/>
        <end position="28"/>
    </location>
</feature>
<dbReference type="Pfam" id="PF12228">
    <property type="entry name" value="DUF3604"/>
    <property type="match status" value="1"/>
</dbReference>
<dbReference type="Proteomes" id="UP000235005">
    <property type="component" value="Unassembled WGS sequence"/>
</dbReference>
<dbReference type="RefSeq" id="WP_101518747.1">
    <property type="nucleotide sequence ID" value="NZ_PKUS01000029.1"/>
</dbReference>
<dbReference type="Gene3D" id="3.20.20.140">
    <property type="entry name" value="Metal-dependent hydrolases"/>
    <property type="match status" value="1"/>
</dbReference>
<evidence type="ECO:0000256" key="1">
    <source>
        <dbReference type="SAM" id="SignalP"/>
    </source>
</evidence>
<sequence>MTIRYVWARVPSLLLFIACIAASSRATAAPGSYSPYVDDTTPRRVYWGDTHLHTSWSVDAAVLGRTTLTPDTAYRFARGEQVTATNGMQVKLKEPLDFLVISDHAEYLGLMQQINRQDPLLMETSQGARWHGMFQEGQDSIRKALFEILMGLAQPDKIGSTELRRKTWEQVTANADQYNEPGVFTAFIGYEWTSSMNNADNMHRNVIFRDSARLADKMLPFTAQDSQDPEALWGFLERYTQATGGQVMAIPHNGNLSNGMMFSDKRVDVSAFDRSYAQRRARWEPLYEVTQIKGDGESHPLLSPNDEFANYENWDLGNLAGERKEPWMLRYEYARSALKLGLAHEKKLGVNPFRFGMIGSTDSHTGLATAAEDNFWGKFSKYEPGNDRLTPSVLPPAKDPELNVLGWQSVASGYAAVWATDNTREAIFDAMQRKEVFATTGPRISVRFFGGFEYKADDALRPDYARVGYSRGVPMGGDLGNAPANRSPRFLVAANKDPFGANLDRIQIVKGWLDSDGELHENVYNVAVSDERPVVDNVVEPVGDTVDVSTASYANSIGEPQLLTRWIDPDFNPAQHAFYYARVLEIPTPRWTAYDAKYASTDVVQGIPMKTQERAYTSPIWYSPAEQSTR</sequence>
<dbReference type="EMBL" id="PKUS01000029">
    <property type="protein sequence ID" value="PLW67419.1"/>
    <property type="molecule type" value="Genomic_DNA"/>
</dbReference>
<comment type="caution">
    <text evidence="2">The sequence shown here is derived from an EMBL/GenBank/DDBJ whole genome shotgun (WGS) entry which is preliminary data.</text>
</comment>
<dbReference type="AlphaFoldDB" id="A0A2N5WYX3"/>
<accession>A0A2N5WYX3</accession>
<feature type="chain" id="PRO_5014853183" description="DUF3604 domain-containing protein" evidence="1">
    <location>
        <begin position="29"/>
        <end position="630"/>
    </location>
</feature>
<evidence type="ECO:0000313" key="2">
    <source>
        <dbReference type="EMBL" id="PLW67419.1"/>
    </source>
</evidence>
<dbReference type="OrthoDB" id="543560at2"/>
<evidence type="ECO:0000313" key="3">
    <source>
        <dbReference type="Proteomes" id="UP000235005"/>
    </source>
</evidence>
<gene>
    <name evidence="2" type="ORF">C0039_16895</name>
</gene>
<proteinExistence type="predicted"/>